<reference evidence="1 2" key="1">
    <citation type="submission" date="2014-09" db="EMBL/GenBank/DDBJ databases">
        <title>Draft Genome Sequence of Draconibacterium sp. JN14CK-3.</title>
        <authorList>
            <person name="Dong C."/>
            <person name="Lai Q."/>
            <person name="Shao Z."/>
        </authorList>
    </citation>
    <scope>NUCLEOTIDE SEQUENCE [LARGE SCALE GENOMIC DNA]</scope>
    <source>
        <strain evidence="1 2">JN14CK-3</strain>
    </source>
</reference>
<dbReference type="EMBL" id="JRHC01000006">
    <property type="protein sequence ID" value="KJF42167.1"/>
    <property type="molecule type" value="Genomic_DNA"/>
</dbReference>
<sequence>MKTKEILNNQKTINRTQMKTINKIIISLVFLLTLKAGIVNAQDINWNEVENGKKHFVTLSLGEDNCSYYGLTYGYNIGNTKLPLIVDAEFSVPFGEDVFDDWNSRIGLQTKIWSHNNLWWSAKASVITRKFESEVASLLNFGSSLSTLFGYQKSKWGIAAEFTYDRSEITKIKNGITKDYYPEITDGWYNTAGGNFKLGLQANASIKSTNLYLRFGKTYGQDFEDNPTVPFYAKVGISKSF</sequence>
<keyword evidence="2" id="KW-1185">Reference proteome</keyword>
<accession>A0A0D8J5H3</accession>
<organism evidence="1 2">
    <name type="scientific">Draconibacterium sediminis</name>
    <dbReference type="NCBI Taxonomy" id="1544798"/>
    <lineage>
        <taxon>Bacteria</taxon>
        <taxon>Pseudomonadati</taxon>
        <taxon>Bacteroidota</taxon>
        <taxon>Bacteroidia</taxon>
        <taxon>Marinilabiliales</taxon>
        <taxon>Prolixibacteraceae</taxon>
        <taxon>Draconibacterium</taxon>
    </lineage>
</organism>
<name>A0A0D8J5H3_9BACT</name>
<dbReference type="STRING" id="1544798.LH29_20395"/>
<protein>
    <recommendedName>
        <fullName evidence="3">Outer membrane protein beta-barrel domain-containing protein</fullName>
    </recommendedName>
</protein>
<comment type="caution">
    <text evidence="1">The sequence shown here is derived from an EMBL/GenBank/DDBJ whole genome shotgun (WGS) entry which is preliminary data.</text>
</comment>
<dbReference type="AlphaFoldDB" id="A0A0D8J5H3"/>
<evidence type="ECO:0000313" key="1">
    <source>
        <dbReference type="EMBL" id="KJF42167.1"/>
    </source>
</evidence>
<proteinExistence type="predicted"/>
<gene>
    <name evidence="1" type="ORF">LH29_20395</name>
</gene>
<dbReference type="Proteomes" id="UP000032544">
    <property type="component" value="Unassembled WGS sequence"/>
</dbReference>
<evidence type="ECO:0008006" key="3">
    <source>
        <dbReference type="Google" id="ProtNLM"/>
    </source>
</evidence>
<evidence type="ECO:0000313" key="2">
    <source>
        <dbReference type="Proteomes" id="UP000032544"/>
    </source>
</evidence>